<protein>
    <submittedName>
        <fullName evidence="4">Acyl carrier protein</fullName>
    </submittedName>
</protein>
<dbReference type="RefSeq" id="WP_106395936.1">
    <property type="nucleotide sequence ID" value="NZ_PVNK01000296.1"/>
</dbReference>
<dbReference type="InterPro" id="IPR006162">
    <property type="entry name" value="Ppantetheine_attach_site"/>
</dbReference>
<dbReference type="OrthoDB" id="9803943at2"/>
<accession>A0A2S9XB30</accession>
<dbReference type="NCBIfam" id="NF006617">
    <property type="entry name" value="PRK09184.1"/>
    <property type="match status" value="1"/>
</dbReference>
<dbReference type="Pfam" id="PF00550">
    <property type="entry name" value="PP-binding"/>
    <property type="match status" value="1"/>
</dbReference>
<dbReference type="AlphaFoldDB" id="A0A2S9XB30"/>
<dbReference type="EMBL" id="PVNK01000296">
    <property type="protein sequence ID" value="PRP90067.1"/>
    <property type="molecule type" value="Genomic_DNA"/>
</dbReference>
<dbReference type="SUPFAM" id="SSF47336">
    <property type="entry name" value="ACP-like"/>
    <property type="match status" value="1"/>
</dbReference>
<gene>
    <name evidence="4" type="ORF">ENSA5_68040</name>
</gene>
<evidence type="ECO:0000256" key="2">
    <source>
        <dbReference type="ARBA" id="ARBA00022553"/>
    </source>
</evidence>
<evidence type="ECO:0000259" key="3">
    <source>
        <dbReference type="PROSITE" id="PS50075"/>
    </source>
</evidence>
<comment type="caution">
    <text evidence="4">The sequence shown here is derived from an EMBL/GenBank/DDBJ whole genome shotgun (WGS) entry which is preliminary data.</text>
</comment>
<reference evidence="4 5" key="1">
    <citation type="submission" date="2018-03" db="EMBL/GenBank/DDBJ databases">
        <title>Draft Genome Sequences of the Obligatory Marine Myxobacteria Enhygromyxa salina SWB005.</title>
        <authorList>
            <person name="Poehlein A."/>
            <person name="Moghaddam J.A."/>
            <person name="Harms H."/>
            <person name="Alanjari M."/>
            <person name="Koenig G.M."/>
            <person name="Daniel R."/>
            <person name="Schaeberle T.F."/>
        </authorList>
    </citation>
    <scope>NUCLEOTIDE SEQUENCE [LARGE SCALE GENOMIC DNA]</scope>
    <source>
        <strain evidence="4 5">SWB005</strain>
    </source>
</reference>
<dbReference type="Gene3D" id="1.10.1200.10">
    <property type="entry name" value="ACP-like"/>
    <property type="match status" value="1"/>
</dbReference>
<dbReference type="InterPro" id="IPR036736">
    <property type="entry name" value="ACP-like_sf"/>
</dbReference>
<dbReference type="PROSITE" id="PS50075">
    <property type="entry name" value="CARRIER"/>
    <property type="match status" value="1"/>
</dbReference>
<feature type="domain" description="Carrier" evidence="3">
    <location>
        <begin position="12"/>
        <end position="94"/>
    </location>
</feature>
<dbReference type="Proteomes" id="UP000237968">
    <property type="component" value="Unassembled WGS sequence"/>
</dbReference>
<evidence type="ECO:0000313" key="5">
    <source>
        <dbReference type="Proteomes" id="UP000237968"/>
    </source>
</evidence>
<name>A0A2S9XB30_9BACT</name>
<proteinExistence type="predicted"/>
<dbReference type="PROSITE" id="PS00012">
    <property type="entry name" value="PHOSPHOPANTETHEINE"/>
    <property type="match status" value="1"/>
</dbReference>
<sequence>MPGEPARKLTREQIEAELKALIIDALKLDETLPEEIDSDAPLASAGVGLDSIDVLELAMAVHRRFGVTTEGDAATNQRIYTSVRSLAEFLEHEQARGVTLTPSEG</sequence>
<evidence type="ECO:0000256" key="1">
    <source>
        <dbReference type="ARBA" id="ARBA00022450"/>
    </source>
</evidence>
<dbReference type="InterPro" id="IPR009081">
    <property type="entry name" value="PP-bd_ACP"/>
</dbReference>
<organism evidence="4 5">
    <name type="scientific">Enhygromyxa salina</name>
    <dbReference type="NCBI Taxonomy" id="215803"/>
    <lineage>
        <taxon>Bacteria</taxon>
        <taxon>Pseudomonadati</taxon>
        <taxon>Myxococcota</taxon>
        <taxon>Polyangia</taxon>
        <taxon>Nannocystales</taxon>
        <taxon>Nannocystaceae</taxon>
        <taxon>Enhygromyxa</taxon>
    </lineage>
</organism>
<evidence type="ECO:0000313" key="4">
    <source>
        <dbReference type="EMBL" id="PRP90067.1"/>
    </source>
</evidence>
<keyword evidence="1" id="KW-0596">Phosphopantetheine</keyword>
<keyword evidence="2" id="KW-0597">Phosphoprotein</keyword>
<keyword evidence="5" id="KW-1185">Reference proteome</keyword>